<name>A0A941GR27_9CHRO</name>
<dbReference type="InterPro" id="IPR022573">
    <property type="entry name" value="DUF2887"/>
</dbReference>
<dbReference type="PANTHER" id="PTHR35586:SF2">
    <property type="entry name" value="SLL1542 PROTEIN"/>
    <property type="match status" value="1"/>
</dbReference>
<dbReference type="EMBL" id="JADQBC010000063">
    <property type="protein sequence ID" value="MBR8828289.1"/>
    <property type="molecule type" value="Genomic_DNA"/>
</dbReference>
<proteinExistence type="predicted"/>
<sequence>MKTDSLFYLLFQKLPSLLFELSGINQPFAEQYQFRSEEIKQTSFCLDGIFLPPENHPELPIYFVEVQFQEDTEFYSRFFSEILLYLRQNKLPNPWKSVVIYPRRSLDVGTTANYTELIESERVTRIY</sequence>
<gene>
    <name evidence="1" type="ORF">DSM107014_10410</name>
</gene>
<comment type="caution">
    <text evidence="1">The sequence shown here is derived from an EMBL/GenBank/DDBJ whole genome shotgun (WGS) entry which is preliminary data.</text>
</comment>
<evidence type="ECO:0000313" key="2">
    <source>
        <dbReference type="Proteomes" id="UP000767446"/>
    </source>
</evidence>
<evidence type="ECO:0000313" key="1">
    <source>
        <dbReference type="EMBL" id="MBR8828289.1"/>
    </source>
</evidence>
<reference evidence="1" key="1">
    <citation type="submission" date="2021-02" db="EMBL/GenBank/DDBJ databases">
        <title>Metagenome analyses of Stigonema ocellatum DSM 106950, Chlorogloea purpurea SAG 13.99 and Gomphosphaeria aponina DSM 107014.</title>
        <authorList>
            <person name="Marter P."/>
            <person name="Huang S."/>
        </authorList>
    </citation>
    <scope>NUCLEOTIDE SEQUENCE</scope>
    <source>
        <strain evidence="1">JP213</strain>
    </source>
</reference>
<accession>A0A941GR27</accession>
<dbReference type="Proteomes" id="UP000767446">
    <property type="component" value="Unassembled WGS sequence"/>
</dbReference>
<dbReference type="Pfam" id="PF11103">
    <property type="entry name" value="DUF2887"/>
    <property type="match status" value="1"/>
</dbReference>
<protein>
    <submittedName>
        <fullName evidence="1">Rpn family recombination-promoting nuclease/putative transposase</fullName>
    </submittedName>
</protein>
<dbReference type="AlphaFoldDB" id="A0A941GR27"/>
<organism evidence="1 2">
    <name type="scientific">Gomphosphaeria aponina SAG 52.96 = DSM 107014</name>
    <dbReference type="NCBI Taxonomy" id="1521640"/>
    <lineage>
        <taxon>Bacteria</taxon>
        <taxon>Bacillati</taxon>
        <taxon>Cyanobacteriota</taxon>
        <taxon>Cyanophyceae</taxon>
        <taxon>Oscillatoriophycideae</taxon>
        <taxon>Chroococcales</taxon>
        <taxon>Gomphosphaeriaceae</taxon>
        <taxon>Gomphosphaeria</taxon>
    </lineage>
</organism>
<dbReference type="PANTHER" id="PTHR35586">
    <property type="entry name" value="SLL1691 PROTEIN"/>
    <property type="match status" value="1"/>
</dbReference>